<sequence>MRPFGFDSTTISYPTDDRRVEGWGSTTIGADVGEFGARSQALTAADISSEVAIHGEPSALTTPAEPLGFIDLD</sequence>
<dbReference type="EMBL" id="MFEY01000005">
    <property type="protein sequence ID" value="OGE90613.1"/>
    <property type="molecule type" value="Genomic_DNA"/>
</dbReference>
<dbReference type="AlphaFoldDB" id="A0A1F5PL00"/>
<organism evidence="1 2">
    <name type="scientific">Candidatus Doudnabacteria bacterium RIFCSPHIGHO2_12_FULL_48_16</name>
    <dbReference type="NCBI Taxonomy" id="1817838"/>
    <lineage>
        <taxon>Bacteria</taxon>
        <taxon>Candidatus Doudnaibacteriota</taxon>
    </lineage>
</organism>
<comment type="caution">
    <text evidence="1">The sequence shown here is derived from an EMBL/GenBank/DDBJ whole genome shotgun (WGS) entry which is preliminary data.</text>
</comment>
<gene>
    <name evidence="1" type="ORF">A3E29_02345</name>
</gene>
<evidence type="ECO:0000313" key="1">
    <source>
        <dbReference type="EMBL" id="OGE90613.1"/>
    </source>
</evidence>
<evidence type="ECO:0000313" key="2">
    <source>
        <dbReference type="Proteomes" id="UP000177682"/>
    </source>
</evidence>
<protein>
    <submittedName>
        <fullName evidence="1">Uncharacterized protein</fullName>
    </submittedName>
</protein>
<proteinExistence type="predicted"/>
<name>A0A1F5PL00_9BACT</name>
<accession>A0A1F5PL00</accession>
<dbReference type="Proteomes" id="UP000177682">
    <property type="component" value="Unassembled WGS sequence"/>
</dbReference>
<reference evidence="1 2" key="1">
    <citation type="journal article" date="2016" name="Nat. Commun.">
        <title>Thousands of microbial genomes shed light on interconnected biogeochemical processes in an aquifer system.</title>
        <authorList>
            <person name="Anantharaman K."/>
            <person name="Brown C.T."/>
            <person name="Hug L.A."/>
            <person name="Sharon I."/>
            <person name="Castelle C.J."/>
            <person name="Probst A.J."/>
            <person name="Thomas B.C."/>
            <person name="Singh A."/>
            <person name="Wilkins M.J."/>
            <person name="Karaoz U."/>
            <person name="Brodie E.L."/>
            <person name="Williams K.H."/>
            <person name="Hubbard S.S."/>
            <person name="Banfield J.F."/>
        </authorList>
    </citation>
    <scope>NUCLEOTIDE SEQUENCE [LARGE SCALE GENOMIC DNA]</scope>
</reference>